<proteinExistence type="predicted"/>
<evidence type="ECO:0000313" key="2">
    <source>
        <dbReference type="Proteomes" id="UP000438429"/>
    </source>
</evidence>
<protein>
    <submittedName>
        <fullName evidence="1">Uncharacterized protein</fullName>
    </submittedName>
</protein>
<name>A0A6A4U072_SCOMX</name>
<dbReference type="Proteomes" id="UP000438429">
    <property type="component" value="Unassembled WGS sequence"/>
</dbReference>
<accession>A0A6A4U072</accession>
<organism evidence="1 2">
    <name type="scientific">Scophthalmus maximus</name>
    <name type="common">Turbot</name>
    <name type="synonym">Psetta maxima</name>
    <dbReference type="NCBI Taxonomy" id="52904"/>
    <lineage>
        <taxon>Eukaryota</taxon>
        <taxon>Metazoa</taxon>
        <taxon>Chordata</taxon>
        <taxon>Craniata</taxon>
        <taxon>Vertebrata</taxon>
        <taxon>Euteleostomi</taxon>
        <taxon>Actinopterygii</taxon>
        <taxon>Neopterygii</taxon>
        <taxon>Teleostei</taxon>
        <taxon>Neoteleostei</taxon>
        <taxon>Acanthomorphata</taxon>
        <taxon>Carangaria</taxon>
        <taxon>Pleuronectiformes</taxon>
        <taxon>Pleuronectoidei</taxon>
        <taxon>Scophthalmidae</taxon>
        <taxon>Scophthalmus</taxon>
    </lineage>
</organism>
<dbReference type="AlphaFoldDB" id="A0A6A4U072"/>
<evidence type="ECO:0000313" key="1">
    <source>
        <dbReference type="EMBL" id="KAF0047712.1"/>
    </source>
</evidence>
<comment type="caution">
    <text evidence="1">The sequence shown here is derived from an EMBL/GenBank/DDBJ whole genome shotgun (WGS) entry which is preliminary data.</text>
</comment>
<sequence length="247" mass="28067">MLLRQWDHLLEKERVLYRQVFRSDGREEFLQLILPTVLKQGTLKQLHQENGHQGIEAPFFVVFGQEPRLPIGFLLGRVDDTVPVEIQGWVVEHQARLRVAFDSARDWLRAAAGWRKERHGHLAKVRTVHRDMLKAVVRPEPPASHPREPALPAVVVNDGYISSVGDLWLLLSGTLLPPTPASHSSFGPTGPPVVAPLEVGPHLVSKRCVGWDAQQLVSTQMFIIFRGLLVTWKMLRMCSLLTFRPWR</sequence>
<reference evidence="1 2" key="1">
    <citation type="submission" date="2019-06" db="EMBL/GenBank/DDBJ databases">
        <title>Draft genomes of female and male turbot (Scophthalmus maximus).</title>
        <authorList>
            <person name="Xu H."/>
            <person name="Xu X.-W."/>
            <person name="Shao C."/>
            <person name="Chen S."/>
        </authorList>
    </citation>
    <scope>NUCLEOTIDE SEQUENCE [LARGE SCALE GENOMIC DNA]</scope>
    <source>
        <strain evidence="1">Ysfricsl-2016a</strain>
        <tissue evidence="1">Blood</tissue>
    </source>
</reference>
<gene>
    <name evidence="1" type="ORF">F2P81_001345</name>
</gene>
<dbReference type="EMBL" id="VEVO01000001">
    <property type="protein sequence ID" value="KAF0047712.1"/>
    <property type="molecule type" value="Genomic_DNA"/>
</dbReference>